<gene>
    <name evidence="1" type="ORF">SAMN05660831_01753</name>
</gene>
<evidence type="ECO:0000313" key="1">
    <source>
        <dbReference type="EMBL" id="SFD48254.1"/>
    </source>
</evidence>
<sequence>MRTIEQADGTVWDVAVGKESYSGLVLLFTPRRGAGVWRRAMSEWSTQPEAEDALRAMEEANLHGFLEEAVEAGPG</sequence>
<dbReference type="RefSeq" id="WP_093428390.1">
    <property type="nucleotide sequence ID" value="NZ_FOMJ01000005.1"/>
</dbReference>
<name>A0A1I1SP69_9GAMM</name>
<organism evidence="1 2">
    <name type="scientific">Thiohalospira halophila DSM 15071</name>
    <dbReference type="NCBI Taxonomy" id="1123397"/>
    <lineage>
        <taxon>Bacteria</taxon>
        <taxon>Pseudomonadati</taxon>
        <taxon>Pseudomonadota</taxon>
        <taxon>Gammaproteobacteria</taxon>
        <taxon>Thiohalospirales</taxon>
        <taxon>Thiohalospiraceae</taxon>
        <taxon>Thiohalospira</taxon>
    </lineage>
</organism>
<dbReference type="OrthoDB" id="5959235at2"/>
<reference evidence="1 2" key="1">
    <citation type="submission" date="2016-10" db="EMBL/GenBank/DDBJ databases">
        <authorList>
            <person name="de Groot N.N."/>
        </authorList>
    </citation>
    <scope>NUCLEOTIDE SEQUENCE [LARGE SCALE GENOMIC DNA]</scope>
    <source>
        <strain evidence="1 2">HL3</strain>
    </source>
</reference>
<proteinExistence type="predicted"/>
<accession>A0A1I1SP69</accession>
<protein>
    <submittedName>
        <fullName evidence="1">Uncharacterized protein</fullName>
    </submittedName>
</protein>
<evidence type="ECO:0000313" key="2">
    <source>
        <dbReference type="Proteomes" id="UP000198611"/>
    </source>
</evidence>
<dbReference type="AlphaFoldDB" id="A0A1I1SP69"/>
<keyword evidence="2" id="KW-1185">Reference proteome</keyword>
<dbReference type="Proteomes" id="UP000198611">
    <property type="component" value="Unassembled WGS sequence"/>
</dbReference>
<dbReference type="EMBL" id="FOMJ01000005">
    <property type="protein sequence ID" value="SFD48254.1"/>
    <property type="molecule type" value="Genomic_DNA"/>
</dbReference>